<keyword evidence="2" id="KW-1185">Reference proteome</keyword>
<reference evidence="1 2" key="1">
    <citation type="submission" date="2014-04" db="EMBL/GenBank/DDBJ databases">
        <authorList>
            <consortium name="DOE Joint Genome Institute"/>
            <person name="Kuo A."/>
            <person name="Kohler A."/>
            <person name="Nagy L.G."/>
            <person name="Floudas D."/>
            <person name="Copeland A."/>
            <person name="Barry K.W."/>
            <person name="Cichocki N."/>
            <person name="Veneault-Fourrey C."/>
            <person name="LaButti K."/>
            <person name="Lindquist E.A."/>
            <person name="Lipzen A."/>
            <person name="Lundell T."/>
            <person name="Morin E."/>
            <person name="Murat C."/>
            <person name="Sun H."/>
            <person name="Tunlid A."/>
            <person name="Henrissat B."/>
            <person name="Grigoriev I.V."/>
            <person name="Hibbett D.S."/>
            <person name="Martin F."/>
            <person name="Nordberg H.P."/>
            <person name="Cantor M.N."/>
            <person name="Hua S.X."/>
        </authorList>
    </citation>
    <scope>NUCLEOTIDE SEQUENCE [LARGE SCALE GENOMIC DNA]</scope>
    <source>
        <strain evidence="1 2">LaAM-08-1</strain>
    </source>
</reference>
<dbReference type="AlphaFoldDB" id="A0A0C9WQV6"/>
<dbReference type="HOGENOM" id="CLU_1038533_0_0_1"/>
<dbReference type="Proteomes" id="UP000054477">
    <property type="component" value="Unassembled WGS sequence"/>
</dbReference>
<proteinExistence type="predicted"/>
<name>A0A0C9WQV6_9AGAR</name>
<evidence type="ECO:0000313" key="1">
    <source>
        <dbReference type="EMBL" id="KIK00780.1"/>
    </source>
</evidence>
<protein>
    <submittedName>
        <fullName evidence="1">Uncharacterized protein</fullName>
    </submittedName>
</protein>
<gene>
    <name evidence="1" type="ORF">K443DRAFT_122695</name>
</gene>
<sequence>MVHQSISAMKEEGLQAWVRREVEWPIASRILQVSQVPKEGLNRLVRRPESVQPGFLFDTRQDDKQWVMMIMMQGTNTDKNPEMITSSMRYFGVEGENLSLTRVDAPLRPISKSSQMAVVLDCARDSQRVGYKLSDSYVVHGRREACHLGRDLCATIREKLSPIGQLEAVKNPYDHFQRPSSDGSTAVNRLVQQLLRRGHSFRQRGHGGAVNARLIVEDGGKTRNRLRRGSTEERYLVGKKVAVWDRVRAKAILMFKKAINPDAGTRLE</sequence>
<accession>A0A0C9WQV6</accession>
<reference evidence="2" key="2">
    <citation type="submission" date="2015-01" db="EMBL/GenBank/DDBJ databases">
        <title>Evolutionary Origins and Diversification of the Mycorrhizal Mutualists.</title>
        <authorList>
            <consortium name="DOE Joint Genome Institute"/>
            <consortium name="Mycorrhizal Genomics Consortium"/>
            <person name="Kohler A."/>
            <person name="Kuo A."/>
            <person name="Nagy L.G."/>
            <person name="Floudas D."/>
            <person name="Copeland A."/>
            <person name="Barry K.W."/>
            <person name="Cichocki N."/>
            <person name="Veneault-Fourrey C."/>
            <person name="LaButti K."/>
            <person name="Lindquist E.A."/>
            <person name="Lipzen A."/>
            <person name="Lundell T."/>
            <person name="Morin E."/>
            <person name="Murat C."/>
            <person name="Riley R."/>
            <person name="Ohm R."/>
            <person name="Sun H."/>
            <person name="Tunlid A."/>
            <person name="Henrissat B."/>
            <person name="Grigoriev I.V."/>
            <person name="Hibbett D.S."/>
            <person name="Martin F."/>
        </authorList>
    </citation>
    <scope>NUCLEOTIDE SEQUENCE [LARGE SCALE GENOMIC DNA]</scope>
    <source>
        <strain evidence="2">LaAM-08-1</strain>
    </source>
</reference>
<dbReference type="EMBL" id="KN838619">
    <property type="protein sequence ID" value="KIK00780.1"/>
    <property type="molecule type" value="Genomic_DNA"/>
</dbReference>
<evidence type="ECO:0000313" key="2">
    <source>
        <dbReference type="Proteomes" id="UP000054477"/>
    </source>
</evidence>
<organism evidence="1 2">
    <name type="scientific">Laccaria amethystina LaAM-08-1</name>
    <dbReference type="NCBI Taxonomy" id="1095629"/>
    <lineage>
        <taxon>Eukaryota</taxon>
        <taxon>Fungi</taxon>
        <taxon>Dikarya</taxon>
        <taxon>Basidiomycota</taxon>
        <taxon>Agaricomycotina</taxon>
        <taxon>Agaricomycetes</taxon>
        <taxon>Agaricomycetidae</taxon>
        <taxon>Agaricales</taxon>
        <taxon>Agaricineae</taxon>
        <taxon>Hydnangiaceae</taxon>
        <taxon>Laccaria</taxon>
    </lineage>
</organism>